<proteinExistence type="predicted"/>
<accession>A0ABU0I5E1</accession>
<dbReference type="InterPro" id="IPR036397">
    <property type="entry name" value="RNaseH_sf"/>
</dbReference>
<dbReference type="PANTHER" id="PTHR36015">
    <property type="entry name" value="HOLLIDAY JUNCTION RESOLVASE MOC1, CHLOROPLASTIC-RELATED"/>
    <property type="match status" value="1"/>
</dbReference>
<gene>
    <name evidence="1" type="ORF">QO012_004343</name>
</gene>
<name>A0ABU0I5E1_9HYPH</name>
<dbReference type="EMBL" id="JAUSVP010000018">
    <property type="protein sequence ID" value="MDQ0449820.1"/>
    <property type="molecule type" value="Genomic_DNA"/>
</dbReference>
<dbReference type="InterPro" id="IPR012337">
    <property type="entry name" value="RNaseH-like_sf"/>
</dbReference>
<organism evidence="1 2">
    <name type="scientific">Methylobacterium aerolatum</name>
    <dbReference type="NCBI Taxonomy" id="418708"/>
    <lineage>
        <taxon>Bacteria</taxon>
        <taxon>Pseudomonadati</taxon>
        <taxon>Pseudomonadota</taxon>
        <taxon>Alphaproteobacteria</taxon>
        <taxon>Hyphomicrobiales</taxon>
        <taxon>Methylobacteriaceae</taxon>
        <taxon>Methylobacterium</taxon>
    </lineage>
</organism>
<dbReference type="PANTHER" id="PTHR36015:SF6">
    <property type="entry name" value="HOLLIDAY JUNCTION RESOLVASE MOC1, CHLOROPLASTIC-RELATED"/>
    <property type="match status" value="1"/>
</dbReference>
<comment type="caution">
    <text evidence="1">The sequence shown here is derived from an EMBL/GenBank/DDBJ whole genome shotgun (WGS) entry which is preliminary data.</text>
</comment>
<dbReference type="Gene3D" id="3.30.420.10">
    <property type="entry name" value="Ribonuclease H-like superfamily/Ribonuclease H"/>
    <property type="match status" value="1"/>
</dbReference>
<keyword evidence="2" id="KW-1185">Reference proteome</keyword>
<sequence>MSKPPEICILGVDCGLTGALAWYFPSAPDRVAVEDAPTAGGEIDTGLLRRRIAQMGPTLAIVEQVHAMPKNGSIASFKLGMAYGQTRAAIEAAGIPTHLVSAQLWKRHFRLPGKTAGGEEAARALAIRLFPVSGERFERRKDHNRADAALLARYGADTIAKGEAA</sequence>
<dbReference type="SUPFAM" id="SSF53098">
    <property type="entry name" value="Ribonuclease H-like"/>
    <property type="match status" value="1"/>
</dbReference>
<dbReference type="RefSeq" id="WP_238206296.1">
    <property type="nucleotide sequence ID" value="NZ_BPQE01000026.1"/>
</dbReference>
<evidence type="ECO:0000313" key="2">
    <source>
        <dbReference type="Proteomes" id="UP001231124"/>
    </source>
</evidence>
<dbReference type="CDD" id="cd22992">
    <property type="entry name" value="MOC1"/>
    <property type="match status" value="1"/>
</dbReference>
<evidence type="ECO:0000313" key="1">
    <source>
        <dbReference type="EMBL" id="MDQ0449820.1"/>
    </source>
</evidence>
<dbReference type="Proteomes" id="UP001231124">
    <property type="component" value="Unassembled WGS sequence"/>
</dbReference>
<dbReference type="InterPro" id="IPR045290">
    <property type="entry name" value="MOC1-like"/>
</dbReference>
<reference evidence="1 2" key="1">
    <citation type="submission" date="2023-07" db="EMBL/GenBank/DDBJ databases">
        <title>Genomic Encyclopedia of Type Strains, Phase IV (KMG-IV): sequencing the most valuable type-strain genomes for metagenomic binning, comparative biology and taxonomic classification.</title>
        <authorList>
            <person name="Goeker M."/>
        </authorList>
    </citation>
    <scope>NUCLEOTIDE SEQUENCE [LARGE SCALE GENOMIC DNA]</scope>
    <source>
        <strain evidence="1 2">DSM 19013</strain>
    </source>
</reference>
<protein>
    <submittedName>
        <fullName evidence="1">Uncharacterized protein</fullName>
    </submittedName>
</protein>